<organism evidence="2 3">
    <name type="scientific">Microthlaspi erraticum</name>
    <dbReference type="NCBI Taxonomy" id="1685480"/>
    <lineage>
        <taxon>Eukaryota</taxon>
        <taxon>Viridiplantae</taxon>
        <taxon>Streptophyta</taxon>
        <taxon>Embryophyta</taxon>
        <taxon>Tracheophyta</taxon>
        <taxon>Spermatophyta</taxon>
        <taxon>Magnoliopsida</taxon>
        <taxon>eudicotyledons</taxon>
        <taxon>Gunneridae</taxon>
        <taxon>Pentapetalae</taxon>
        <taxon>rosids</taxon>
        <taxon>malvids</taxon>
        <taxon>Brassicales</taxon>
        <taxon>Brassicaceae</taxon>
        <taxon>Coluteocarpeae</taxon>
        <taxon>Microthlaspi</taxon>
    </lineage>
</organism>
<comment type="caution">
    <text evidence="2">The sequence shown here is derived from an EMBL/GenBank/DDBJ whole genome shotgun (WGS) entry which is preliminary data.</text>
</comment>
<dbReference type="InterPro" id="IPR012337">
    <property type="entry name" value="RNaseH-like_sf"/>
</dbReference>
<dbReference type="Gene3D" id="3.30.420.10">
    <property type="entry name" value="Ribonuclease H-like superfamily/Ribonuclease H"/>
    <property type="match status" value="1"/>
</dbReference>
<proteinExistence type="predicted"/>
<dbReference type="InterPro" id="IPR036397">
    <property type="entry name" value="RNaseH_sf"/>
</dbReference>
<evidence type="ECO:0000259" key="1">
    <source>
        <dbReference type="Pfam" id="PF13456"/>
    </source>
</evidence>
<dbReference type="GO" id="GO:0003676">
    <property type="term" value="F:nucleic acid binding"/>
    <property type="evidence" value="ECO:0007669"/>
    <property type="project" value="InterPro"/>
</dbReference>
<protein>
    <recommendedName>
        <fullName evidence="1">RNase H type-1 domain-containing protein</fullName>
    </recommendedName>
</protein>
<dbReference type="PANTHER" id="PTHR47074:SF49">
    <property type="entry name" value="POLYNUCLEOTIDYL TRANSFERASE, RIBONUCLEASE H-LIKE SUPERFAMILY PROTEIN"/>
    <property type="match status" value="1"/>
</dbReference>
<dbReference type="SUPFAM" id="SSF53098">
    <property type="entry name" value="Ribonuclease H-like"/>
    <property type="match status" value="1"/>
</dbReference>
<dbReference type="InterPro" id="IPR002156">
    <property type="entry name" value="RNaseH_domain"/>
</dbReference>
<keyword evidence="3" id="KW-1185">Reference proteome</keyword>
<evidence type="ECO:0000313" key="2">
    <source>
        <dbReference type="EMBL" id="CAA7027595.1"/>
    </source>
</evidence>
<feature type="domain" description="RNase H type-1" evidence="1">
    <location>
        <begin position="18"/>
        <end position="103"/>
    </location>
</feature>
<dbReference type="Pfam" id="PF13456">
    <property type="entry name" value="RVT_3"/>
    <property type="match status" value="1"/>
</dbReference>
<dbReference type="PANTHER" id="PTHR47074">
    <property type="entry name" value="BNAC02G40300D PROTEIN"/>
    <property type="match status" value="1"/>
</dbReference>
<dbReference type="EMBL" id="CACVBM020001058">
    <property type="protein sequence ID" value="CAA7027595.1"/>
    <property type="molecule type" value="Genomic_DNA"/>
</dbReference>
<dbReference type="Proteomes" id="UP000467841">
    <property type="component" value="Unassembled WGS sequence"/>
</dbReference>
<dbReference type="GO" id="GO:0004523">
    <property type="term" value="F:RNA-DNA hybrid ribonuclease activity"/>
    <property type="evidence" value="ECO:0007669"/>
    <property type="project" value="InterPro"/>
</dbReference>
<name>A0A6D2IR62_9BRAS</name>
<dbReference type="AlphaFoldDB" id="A0A6D2IR62"/>
<dbReference type="OrthoDB" id="1109693at2759"/>
<gene>
    <name evidence="2" type="ORF">MERR_LOCUS14830</name>
</gene>
<accession>A0A6D2IR62</accession>
<sequence>MNGDNSEIVRGHKAKPCVRSPLAAKALAIREALLYAKAHDWNNLCLKSDSQTLIRAIINREKVAEIYGILQDIHQLASTFTSISFFFMQRSNDLVADSFAKFALSHFVSNAIETTV</sequence>
<evidence type="ECO:0000313" key="3">
    <source>
        <dbReference type="Proteomes" id="UP000467841"/>
    </source>
</evidence>
<dbReference type="InterPro" id="IPR052929">
    <property type="entry name" value="RNase_H-like_EbsB-rel"/>
</dbReference>
<dbReference type="CDD" id="cd06222">
    <property type="entry name" value="RNase_H_like"/>
    <property type="match status" value="1"/>
</dbReference>
<reference evidence="2" key="1">
    <citation type="submission" date="2020-01" db="EMBL/GenBank/DDBJ databases">
        <authorList>
            <person name="Mishra B."/>
        </authorList>
    </citation>
    <scope>NUCLEOTIDE SEQUENCE [LARGE SCALE GENOMIC DNA]</scope>
</reference>
<dbReference type="InterPro" id="IPR044730">
    <property type="entry name" value="RNase_H-like_dom_plant"/>
</dbReference>